<proteinExistence type="predicted"/>
<evidence type="ECO:0000313" key="2">
    <source>
        <dbReference type="Proteomes" id="UP001057402"/>
    </source>
</evidence>
<sequence>MFWDPIVRKATRFWNAWDIETIVLLSILLQIILMIFGSCRRYTRGFWIRTSVWSSYLLAGWVATVGIGKLSDLNVVNPGIPHVGITLKALLAPLLLLHLGSPDTITAYSIQDNELGVREIFQAIIQVGVVIWILVRSWTYTKLSFLTLPMFAVGFIKYGERAWALKSALKEDVHINTDLVADVDIKHLLQFRNLLRDPPGVDLILKAHYRFEHLKPHLENWLYHPLFITTPAMTVDQYSAEDIFKITEIELGLMYDALYTKAPIVFTRVGLILRCLSLFGMIITFSGFMLVYSNPLLDERNVAFTFSVLSVAIVLELYSDVRLLSSERAIAWMIRHRHTHKMKKLLQFMICLSLRKRRWSNHLPQFNLVSFCLKGNVESMMTRMLRCCRFEEEWKKHMFTAYNKPDVLALLQSHILEQIHAVEQQRGIRPFTKRGEWALERYEVKEDCVTSSIKTEFGRSIAIWHIATTICYNLDVSSPRPYKNISKWISDYMMHLLVNQPYMLHVASGNAIYGHFCGLVKDLFEGRTADKKDEVSACQYLLETELLERVGENRRYDPVVELKWHVLPNARELSVELMRRDDRWALVGSVWGEMLCYAAYECRLESHAAQMRRGGEFITLVWLLLSHKTDRFNYGKCG</sequence>
<reference evidence="2" key="1">
    <citation type="journal article" date="2023" name="Front. Plant Sci.">
        <title>Chromosomal-level genome assembly of Melastoma candidum provides insights into trichome evolution.</title>
        <authorList>
            <person name="Zhong Y."/>
            <person name="Wu W."/>
            <person name="Sun C."/>
            <person name="Zou P."/>
            <person name="Liu Y."/>
            <person name="Dai S."/>
            <person name="Zhou R."/>
        </authorList>
    </citation>
    <scope>NUCLEOTIDE SEQUENCE [LARGE SCALE GENOMIC DNA]</scope>
</reference>
<evidence type="ECO:0000313" key="1">
    <source>
        <dbReference type="EMBL" id="KAI4377694.1"/>
    </source>
</evidence>
<dbReference type="EMBL" id="CM042883">
    <property type="protein sequence ID" value="KAI4377694.1"/>
    <property type="molecule type" value="Genomic_DNA"/>
</dbReference>
<gene>
    <name evidence="1" type="ORF">MLD38_015281</name>
</gene>
<organism evidence="1 2">
    <name type="scientific">Melastoma candidum</name>
    <dbReference type="NCBI Taxonomy" id="119954"/>
    <lineage>
        <taxon>Eukaryota</taxon>
        <taxon>Viridiplantae</taxon>
        <taxon>Streptophyta</taxon>
        <taxon>Embryophyta</taxon>
        <taxon>Tracheophyta</taxon>
        <taxon>Spermatophyta</taxon>
        <taxon>Magnoliopsida</taxon>
        <taxon>eudicotyledons</taxon>
        <taxon>Gunneridae</taxon>
        <taxon>Pentapetalae</taxon>
        <taxon>rosids</taxon>
        <taxon>malvids</taxon>
        <taxon>Myrtales</taxon>
        <taxon>Melastomataceae</taxon>
        <taxon>Melastomatoideae</taxon>
        <taxon>Melastomateae</taxon>
        <taxon>Melastoma</taxon>
    </lineage>
</organism>
<comment type="caution">
    <text evidence="1">The sequence shown here is derived from an EMBL/GenBank/DDBJ whole genome shotgun (WGS) entry which is preliminary data.</text>
</comment>
<keyword evidence="2" id="KW-1185">Reference proteome</keyword>
<protein>
    <submittedName>
        <fullName evidence="1">Uncharacterized protein</fullName>
    </submittedName>
</protein>
<accession>A0ACB9RFQ7</accession>
<dbReference type="Proteomes" id="UP001057402">
    <property type="component" value="Chromosome 4"/>
</dbReference>
<name>A0ACB9RFQ7_9MYRT</name>